<feature type="transmembrane region" description="Helical" evidence="11">
    <location>
        <begin position="12"/>
        <end position="36"/>
    </location>
</feature>
<evidence type="ECO:0000259" key="13">
    <source>
        <dbReference type="Pfam" id="PF08345"/>
    </source>
</evidence>
<evidence type="ECO:0000256" key="2">
    <source>
        <dbReference type="ARBA" id="ARBA00004651"/>
    </source>
</evidence>
<keyword evidence="5 11" id="KW-0812">Transmembrane</keyword>
<keyword evidence="6 11" id="KW-1133">Transmembrane helix</keyword>
<dbReference type="NCBIfam" id="TIGR00206">
    <property type="entry name" value="fliF"/>
    <property type="match status" value="1"/>
</dbReference>
<keyword evidence="15" id="KW-1185">Reference proteome</keyword>
<evidence type="ECO:0000259" key="12">
    <source>
        <dbReference type="Pfam" id="PF01514"/>
    </source>
</evidence>
<feature type="region of interest" description="Disordered" evidence="10">
    <location>
        <begin position="296"/>
        <end position="321"/>
    </location>
</feature>
<keyword evidence="14" id="KW-0966">Cell projection</keyword>
<dbReference type="InterPro" id="IPR045851">
    <property type="entry name" value="AMP-bd_C_sf"/>
</dbReference>
<accession>A0ABR6ZHS6</accession>
<keyword evidence="8 9" id="KW-0975">Bacterial flagellum</keyword>
<comment type="similarity">
    <text evidence="3 9">Belongs to the FliF family.</text>
</comment>
<evidence type="ECO:0000256" key="9">
    <source>
        <dbReference type="PIRNR" id="PIRNR004862"/>
    </source>
</evidence>
<comment type="caution">
    <text evidence="14">The sequence shown here is derived from an EMBL/GenBank/DDBJ whole genome shotgun (WGS) entry which is preliminary data.</text>
</comment>
<dbReference type="PANTHER" id="PTHR30046:SF0">
    <property type="entry name" value="FLAGELLAR M-RING PROTEIN"/>
    <property type="match status" value="1"/>
</dbReference>
<dbReference type="Gene3D" id="3.30.300.30">
    <property type="match status" value="1"/>
</dbReference>
<comment type="function">
    <text evidence="9">The M ring may be actively involved in energy transduction.</text>
</comment>
<organism evidence="14 15">
    <name type="scientific">Undibacterium umbellatum</name>
    <dbReference type="NCBI Taxonomy" id="2762300"/>
    <lineage>
        <taxon>Bacteria</taxon>
        <taxon>Pseudomonadati</taxon>
        <taxon>Pseudomonadota</taxon>
        <taxon>Betaproteobacteria</taxon>
        <taxon>Burkholderiales</taxon>
        <taxon>Oxalobacteraceae</taxon>
        <taxon>Undibacterium</taxon>
    </lineage>
</organism>
<evidence type="ECO:0000256" key="11">
    <source>
        <dbReference type="SAM" id="Phobius"/>
    </source>
</evidence>
<feature type="transmembrane region" description="Helical" evidence="11">
    <location>
        <begin position="426"/>
        <end position="444"/>
    </location>
</feature>
<dbReference type="PIRSF" id="PIRSF004862">
    <property type="entry name" value="FliF"/>
    <property type="match status" value="1"/>
</dbReference>
<dbReference type="InterPro" id="IPR000067">
    <property type="entry name" value="FlgMring_FliF"/>
</dbReference>
<dbReference type="InterPro" id="IPR043427">
    <property type="entry name" value="YscJ/FliF"/>
</dbReference>
<dbReference type="PRINTS" id="PR01009">
    <property type="entry name" value="FLGMRINGFLIF"/>
</dbReference>
<evidence type="ECO:0000313" key="15">
    <source>
        <dbReference type="Proteomes" id="UP000646911"/>
    </source>
</evidence>
<feature type="compositionally biased region" description="Polar residues" evidence="10">
    <location>
        <begin position="305"/>
        <end position="316"/>
    </location>
</feature>
<keyword evidence="14" id="KW-0969">Cilium</keyword>
<feature type="domain" description="Flagellar M-ring N-terminal" evidence="12">
    <location>
        <begin position="37"/>
        <end position="210"/>
    </location>
</feature>
<reference evidence="14 15" key="1">
    <citation type="submission" date="2020-08" db="EMBL/GenBank/DDBJ databases">
        <title>Novel species isolated from subtropical streams in China.</title>
        <authorList>
            <person name="Lu H."/>
        </authorList>
    </citation>
    <scope>NUCLEOTIDE SEQUENCE [LARGE SCALE GENOMIC DNA]</scope>
    <source>
        <strain evidence="14 15">NL8W</strain>
    </source>
</reference>
<evidence type="ECO:0000256" key="8">
    <source>
        <dbReference type="ARBA" id="ARBA00023143"/>
    </source>
</evidence>
<evidence type="ECO:0000256" key="10">
    <source>
        <dbReference type="SAM" id="MobiDB-lite"/>
    </source>
</evidence>
<comment type="subcellular location">
    <subcellularLocation>
        <location evidence="1 9">Bacterial flagellum basal body</location>
    </subcellularLocation>
    <subcellularLocation>
        <location evidence="2">Cell membrane</location>
        <topology evidence="2">Multi-pass membrane protein</topology>
    </subcellularLocation>
</comment>
<sequence length="491" mass="53165">MIKNFWNTLSSSARIGFVGGLLAIFVITAWCAVWLLRTDYQVLFSDLKPQDSAAMVAELDRLKIPYKIGEGGNAILVDKEIVHTTRLKLMGKEIPLNGAVGFELFNSSDFGMTEFAQKINFQRALQGEITRTISSLDEVKDVRVHLALPEEALFKRSNNKPKAAITIALKPGKKLRQEQITGIQRLVAAAVPGIQIQDVTIVDRQGIALTRNNAVPGEVELSTGNLDLKKDTETLLVHKVNEVLEHSFGAGQAMASVDVVLNMDQVRVTTENVISAPATAGQTPTGVIIREKETVKESGAPADVSQPQNARGASSQRETEYQVGRKVEQVIGQPGSIQKINVVAVVRKSLDEAETEKVRALVAAAVGVVAERGDTVVVQSLHALPGQDVKLNDSFASAAQQTSGYKADVAPQDARKLAAELDTFKIITSLLAILAVIVLVMYLVQSSAKNKGNAAMNSQQREQALMQIQNWMRQSEANASAEPVADTKQRS</sequence>
<keyword evidence="4" id="KW-1003">Cell membrane</keyword>
<dbReference type="Pfam" id="PF01514">
    <property type="entry name" value="YscJ_FliF"/>
    <property type="match status" value="1"/>
</dbReference>
<evidence type="ECO:0000313" key="14">
    <source>
        <dbReference type="EMBL" id="MBC3911126.1"/>
    </source>
</evidence>
<gene>
    <name evidence="14" type="primary">fliF</name>
    <name evidence="14" type="ORF">H8L47_26485</name>
</gene>
<dbReference type="InterPro" id="IPR006182">
    <property type="entry name" value="FliF_N_dom"/>
</dbReference>
<evidence type="ECO:0000256" key="4">
    <source>
        <dbReference type="ARBA" id="ARBA00022475"/>
    </source>
</evidence>
<evidence type="ECO:0000256" key="6">
    <source>
        <dbReference type="ARBA" id="ARBA00022989"/>
    </source>
</evidence>
<evidence type="ECO:0000256" key="5">
    <source>
        <dbReference type="ARBA" id="ARBA00022692"/>
    </source>
</evidence>
<proteinExistence type="inferred from homology"/>
<keyword evidence="7 11" id="KW-0472">Membrane</keyword>
<dbReference type="PANTHER" id="PTHR30046">
    <property type="entry name" value="FLAGELLAR M-RING PROTEIN"/>
    <property type="match status" value="1"/>
</dbReference>
<keyword evidence="14" id="KW-0282">Flagellum</keyword>
<dbReference type="RefSeq" id="WP_186956837.1">
    <property type="nucleotide sequence ID" value="NZ_JACOFX010000024.1"/>
</dbReference>
<evidence type="ECO:0000256" key="7">
    <source>
        <dbReference type="ARBA" id="ARBA00023136"/>
    </source>
</evidence>
<evidence type="ECO:0000256" key="3">
    <source>
        <dbReference type="ARBA" id="ARBA00007971"/>
    </source>
</evidence>
<name>A0ABR6ZHS6_9BURK</name>
<dbReference type="Proteomes" id="UP000646911">
    <property type="component" value="Unassembled WGS sequence"/>
</dbReference>
<evidence type="ECO:0000256" key="1">
    <source>
        <dbReference type="ARBA" id="ARBA00004117"/>
    </source>
</evidence>
<protein>
    <recommendedName>
        <fullName evidence="9">Flagellar M-ring protein</fullName>
    </recommendedName>
</protein>
<feature type="domain" description="Flagellar M-ring C-terminal" evidence="13">
    <location>
        <begin position="244"/>
        <end position="381"/>
    </location>
</feature>
<dbReference type="Pfam" id="PF08345">
    <property type="entry name" value="YscJ_FliF_C"/>
    <property type="match status" value="1"/>
</dbReference>
<dbReference type="InterPro" id="IPR013556">
    <property type="entry name" value="Flag_M-ring_C"/>
</dbReference>
<dbReference type="EMBL" id="JACOFX010000024">
    <property type="protein sequence ID" value="MBC3911126.1"/>
    <property type="molecule type" value="Genomic_DNA"/>
</dbReference>